<evidence type="ECO:0000256" key="1">
    <source>
        <dbReference type="SAM" id="Phobius"/>
    </source>
</evidence>
<gene>
    <name evidence="2" type="ORF">DM484_05485</name>
</gene>
<dbReference type="EMBL" id="QJPH01000195">
    <property type="protein sequence ID" value="PZN83001.1"/>
    <property type="molecule type" value="Genomic_DNA"/>
</dbReference>
<evidence type="ECO:0000313" key="2">
    <source>
        <dbReference type="EMBL" id="PZN83001.1"/>
    </source>
</evidence>
<feature type="transmembrane region" description="Helical" evidence="1">
    <location>
        <begin position="34"/>
        <end position="57"/>
    </location>
</feature>
<sequence>MKKLNLQGVALIALYLYLAWKSGGYLVDKFGQVWGAIICVISSILLFIPTIAIFSILLETFYFLAEWFAGFFLPLGISVALIWQAWEYFTSQFGTVTSVLLTSFIGITSLIITFKIGSVIARKLSENRVST</sequence>
<evidence type="ECO:0000313" key="3">
    <source>
        <dbReference type="Proteomes" id="UP000249396"/>
    </source>
</evidence>
<feature type="transmembrane region" description="Helical" evidence="1">
    <location>
        <begin position="64"/>
        <end position="86"/>
    </location>
</feature>
<organism evidence="2 3">
    <name type="scientific">Candidatus Methylumidiphilus alinenensis</name>
    <dbReference type="NCBI Taxonomy" id="2202197"/>
    <lineage>
        <taxon>Bacteria</taxon>
        <taxon>Pseudomonadati</taxon>
        <taxon>Pseudomonadota</taxon>
        <taxon>Gammaproteobacteria</taxon>
        <taxon>Methylococcales</taxon>
        <taxon>Candidatus Methylumidiphilus</taxon>
    </lineage>
</organism>
<comment type="caution">
    <text evidence="2">The sequence shown here is derived from an EMBL/GenBank/DDBJ whole genome shotgun (WGS) entry which is preliminary data.</text>
</comment>
<dbReference type="AlphaFoldDB" id="A0A2W4RGI9"/>
<dbReference type="Proteomes" id="UP000249396">
    <property type="component" value="Unassembled WGS sequence"/>
</dbReference>
<protein>
    <submittedName>
        <fullName evidence="2">Uncharacterized protein</fullName>
    </submittedName>
</protein>
<name>A0A2W4RGI9_9GAMM</name>
<proteinExistence type="predicted"/>
<feature type="transmembrane region" description="Helical" evidence="1">
    <location>
        <begin position="92"/>
        <end position="114"/>
    </location>
</feature>
<keyword evidence="1" id="KW-0472">Membrane</keyword>
<keyword evidence="1" id="KW-1133">Transmembrane helix</keyword>
<reference evidence="2 3" key="1">
    <citation type="journal article" date="2018" name="Aquat. Microb. Ecol.">
        <title>Gammaproteobacterial methanotrophs dominate.</title>
        <authorList>
            <person name="Rissanen A.J."/>
            <person name="Saarenheimo J."/>
            <person name="Tiirola M."/>
            <person name="Peura S."/>
            <person name="Aalto S.L."/>
            <person name="Karvinen A."/>
            <person name="Nykanen H."/>
        </authorList>
    </citation>
    <scope>NUCLEOTIDE SEQUENCE [LARGE SCALE GENOMIC DNA]</scope>
    <source>
        <strain evidence="2">AMbin10</strain>
    </source>
</reference>
<accession>A0A2W4RGI9</accession>
<keyword evidence="1" id="KW-0812">Transmembrane</keyword>